<comment type="function">
    <text evidence="9">Involved in the synthesis of meso-diaminopimelate (m-DAP or DL-DAP), required for both lysine and peptidoglycan biosynthesis. Catalyzes the direct conversion of tetrahydrodipicolinate to LL-diaminopimelate.</text>
</comment>
<feature type="domain" description="Aminotransferase class I/classII large" evidence="10">
    <location>
        <begin position="35"/>
        <end position="403"/>
    </location>
</feature>
<feature type="binding site" evidence="9">
    <location>
        <position position="15"/>
    </location>
    <ligand>
        <name>substrate</name>
    </ligand>
</feature>
<feature type="modified residue" description="N6-(pyridoxal phosphate)lysine" evidence="9">
    <location>
        <position position="249"/>
    </location>
</feature>
<dbReference type="HAMAP" id="MF_01642">
    <property type="entry name" value="DapL_aminotrans_1"/>
    <property type="match status" value="1"/>
</dbReference>
<comment type="similarity">
    <text evidence="9">Belongs to the class-I pyridoxal-phosphate-dependent aminotransferase family. LL-diaminopimelate aminotransferase subfamily.</text>
</comment>
<name>E1R553_SEDSS</name>
<evidence type="ECO:0000313" key="12">
    <source>
        <dbReference type="Proteomes" id="UP000002318"/>
    </source>
</evidence>
<dbReference type="KEGG" id="ssm:Spirs_1461"/>
<evidence type="ECO:0000313" key="11">
    <source>
        <dbReference type="EMBL" id="ADK80588.1"/>
    </source>
</evidence>
<feature type="binding site" evidence="9">
    <location>
        <position position="131"/>
    </location>
    <ligand>
        <name>pyridoxal 5'-phosphate</name>
        <dbReference type="ChEBI" id="CHEBI:597326"/>
    </ligand>
</feature>
<evidence type="ECO:0000256" key="8">
    <source>
        <dbReference type="ARBA" id="ARBA00051934"/>
    </source>
</evidence>
<dbReference type="RefSeq" id="WP_013254052.1">
    <property type="nucleotide sequence ID" value="NC_014364.1"/>
</dbReference>
<dbReference type="SUPFAM" id="SSF53383">
    <property type="entry name" value="PLP-dependent transferases"/>
    <property type="match status" value="1"/>
</dbReference>
<evidence type="ECO:0000256" key="7">
    <source>
        <dbReference type="ARBA" id="ARBA00022898"/>
    </source>
</evidence>
<dbReference type="Gene3D" id="3.90.1150.10">
    <property type="entry name" value="Aspartate Aminotransferase, domain 1"/>
    <property type="match status" value="1"/>
</dbReference>
<dbReference type="NCBIfam" id="TIGR03542">
    <property type="entry name" value="DAPAT_plant"/>
    <property type="match status" value="1"/>
</dbReference>
<dbReference type="InterPro" id="IPR019942">
    <property type="entry name" value="DapL/ALD1"/>
</dbReference>
<comment type="pathway">
    <text evidence="2 9">Amino-acid biosynthesis; L-lysine biosynthesis via DAP pathway; LL-2,6-diaminopimelate from (S)-tetrahydrodipicolinate (aminotransferase route): step 1/1.</text>
</comment>
<dbReference type="GO" id="GO:0033362">
    <property type="term" value="P:lysine biosynthetic process via diaminopimelate, diaminopimelate-aminotransferase pathway"/>
    <property type="evidence" value="ECO:0007669"/>
    <property type="project" value="UniProtKB-UniRule"/>
</dbReference>
<comment type="catalytic activity">
    <reaction evidence="8 9">
        <text>(2S,6S)-2,6-diaminopimelate + 2-oxoglutarate = (S)-2,3,4,5-tetrahydrodipicolinate + L-glutamate + H2O + H(+)</text>
        <dbReference type="Rhea" id="RHEA:23988"/>
        <dbReference type="ChEBI" id="CHEBI:15377"/>
        <dbReference type="ChEBI" id="CHEBI:15378"/>
        <dbReference type="ChEBI" id="CHEBI:16810"/>
        <dbReference type="ChEBI" id="CHEBI:16845"/>
        <dbReference type="ChEBI" id="CHEBI:29985"/>
        <dbReference type="ChEBI" id="CHEBI:57609"/>
        <dbReference type="EC" id="2.6.1.83"/>
    </reaction>
</comment>
<dbReference type="UniPathway" id="UPA00034">
    <property type="reaction ID" value="UER00466"/>
</dbReference>
<dbReference type="GO" id="GO:0010285">
    <property type="term" value="F:L,L-diaminopimelate aminotransferase activity"/>
    <property type="evidence" value="ECO:0007669"/>
    <property type="project" value="UniProtKB-UniRule"/>
</dbReference>
<dbReference type="EC" id="2.6.1.83" evidence="3 9"/>
<dbReference type="InterPro" id="IPR015424">
    <property type="entry name" value="PyrdxlP-dep_Trfase"/>
</dbReference>
<comment type="cofactor">
    <cofactor evidence="1 9">
        <name>pyridoxal 5'-phosphate</name>
        <dbReference type="ChEBI" id="CHEBI:597326"/>
    </cofactor>
</comment>
<keyword evidence="6 9" id="KW-0808">Transferase</keyword>
<feature type="binding site" evidence="9">
    <location>
        <position position="257"/>
    </location>
    <ligand>
        <name>pyridoxal 5'-phosphate</name>
        <dbReference type="ChEBI" id="CHEBI:597326"/>
    </ligand>
</feature>
<dbReference type="Proteomes" id="UP000002318">
    <property type="component" value="Chromosome"/>
</dbReference>
<feature type="binding site" evidence="9">
    <location>
        <position position="72"/>
    </location>
    <ligand>
        <name>pyridoxal 5'-phosphate</name>
        <dbReference type="ChEBI" id="CHEBI:597326"/>
    </ligand>
</feature>
<dbReference type="GO" id="GO:0030170">
    <property type="term" value="F:pyridoxal phosphate binding"/>
    <property type="evidence" value="ECO:0007669"/>
    <property type="project" value="UniProtKB-UniRule"/>
</dbReference>
<gene>
    <name evidence="9" type="primary">dapL</name>
    <name evidence="11" type="ordered locus">Spirs_1461</name>
</gene>
<feature type="binding site" evidence="9">
    <location>
        <position position="290"/>
    </location>
    <ligand>
        <name>substrate</name>
    </ligand>
</feature>
<dbReference type="Pfam" id="PF00155">
    <property type="entry name" value="Aminotran_1_2"/>
    <property type="match status" value="1"/>
</dbReference>
<feature type="binding site" evidence="9">
    <location>
        <position position="218"/>
    </location>
    <ligand>
        <name>pyridoxal 5'-phosphate</name>
        <dbReference type="ChEBI" id="CHEBI:597326"/>
    </ligand>
</feature>
<keyword evidence="12" id="KW-1185">Reference proteome</keyword>
<dbReference type="STRING" id="573413.Spirs_1461"/>
<dbReference type="FunFam" id="3.40.640.10:FF:000099">
    <property type="entry name" value="LL-diaminopimelate aminotransferase, chloroplastic"/>
    <property type="match status" value="1"/>
</dbReference>
<proteinExistence type="inferred from homology"/>
<evidence type="ECO:0000256" key="4">
    <source>
        <dbReference type="ARBA" id="ARBA00018052"/>
    </source>
</evidence>
<dbReference type="CDD" id="cd00609">
    <property type="entry name" value="AAT_like"/>
    <property type="match status" value="1"/>
</dbReference>
<feature type="binding site" evidence="9">
    <location>
        <position position="108"/>
    </location>
    <ligand>
        <name>substrate</name>
    </ligand>
</feature>
<dbReference type="Gene3D" id="3.40.640.10">
    <property type="entry name" value="Type I PLP-dependent aspartate aminotransferase-like (Major domain)"/>
    <property type="match status" value="1"/>
</dbReference>
<evidence type="ECO:0000256" key="1">
    <source>
        <dbReference type="ARBA" id="ARBA00001933"/>
    </source>
</evidence>
<feature type="binding site" evidence="9">
    <location>
        <begin position="246"/>
        <end position="248"/>
    </location>
    <ligand>
        <name>pyridoxal 5'-phosphate</name>
        <dbReference type="ChEBI" id="CHEBI:597326"/>
    </ligand>
</feature>
<accession>E1R553</accession>
<keyword evidence="7 9" id="KW-0663">Pyridoxal phosphate</keyword>
<feature type="binding site" evidence="9">
    <location>
        <position position="187"/>
    </location>
    <ligand>
        <name>substrate</name>
    </ligand>
</feature>
<organism evidence="11 12">
    <name type="scientific">Sediminispirochaeta smaragdinae (strain DSM 11293 / JCM 15392 / SEBR 4228)</name>
    <name type="common">Spirochaeta smaragdinae</name>
    <dbReference type="NCBI Taxonomy" id="573413"/>
    <lineage>
        <taxon>Bacteria</taxon>
        <taxon>Pseudomonadati</taxon>
        <taxon>Spirochaetota</taxon>
        <taxon>Spirochaetia</taxon>
        <taxon>Spirochaetales</taxon>
        <taxon>Spirochaetaceae</taxon>
        <taxon>Sediminispirochaeta</taxon>
    </lineage>
</organism>
<evidence type="ECO:0000256" key="6">
    <source>
        <dbReference type="ARBA" id="ARBA00022679"/>
    </source>
</evidence>
<feature type="binding site" evidence="9">
    <location>
        <position position="386"/>
    </location>
    <ligand>
        <name>substrate</name>
    </ligand>
</feature>
<feature type="binding site" evidence="9">
    <location>
        <position position="42"/>
    </location>
    <ligand>
        <name>substrate</name>
    </ligand>
</feature>
<dbReference type="InterPro" id="IPR015421">
    <property type="entry name" value="PyrdxlP-dep_Trfase_major"/>
</dbReference>
<keyword evidence="5 9" id="KW-0032">Aminotransferase</keyword>
<dbReference type="OrthoDB" id="9813612at2"/>
<evidence type="ECO:0000256" key="9">
    <source>
        <dbReference type="HAMAP-Rule" id="MF_01642"/>
    </source>
</evidence>
<feature type="binding site" evidence="9">
    <location>
        <begin position="107"/>
        <end position="108"/>
    </location>
    <ligand>
        <name>pyridoxal 5'-phosphate</name>
        <dbReference type="ChEBI" id="CHEBI:597326"/>
    </ligand>
</feature>
<evidence type="ECO:0000256" key="3">
    <source>
        <dbReference type="ARBA" id="ARBA00013138"/>
    </source>
</evidence>
<evidence type="ECO:0000256" key="2">
    <source>
        <dbReference type="ARBA" id="ARBA00004982"/>
    </source>
</evidence>
<feature type="binding site" evidence="9">
    <location>
        <position position="187"/>
    </location>
    <ligand>
        <name>pyridoxal 5'-phosphate</name>
        <dbReference type="ChEBI" id="CHEBI:597326"/>
    </ligand>
</feature>
<sequence>MAHINEHYRKLSAGYLFPEIARRSQAFLKSHPDRKLLKLGIGNTTEPITPSVIEGLHRGVEKLASPATYTGYGDEQGQEELRKALCDFYAARGVKLAIDEFFISDGAKPDSGNIQSIFGLDNIVAVQDPAYPVYVDSNVISGRTGAYDKASGRYEGIYYMPCNSENGFFPEVPDAKVDLIYLCSPNNPTGAVATREQLAAFIDYAIKNKAIIIYDASYAEYISEAALPKSIFEIEGAKKCAIEINSLSKFSGFTGVRLGWSIVPKELTVEGSEAGELNSLWNRRQCTFFNGASNIVQEGALAVFSPKGIEESNKLVAYYMENARIIREGLQSLGLTVFGGDNAPYLWLQTPGGMSSWDFFDKLIEETNVVGTPGSGFGPAGEGYFRLSAFGHRDDIIRAVESIKSNLKL</sequence>
<feature type="binding site" evidence="9">
    <location>
        <position position="131"/>
    </location>
    <ligand>
        <name>substrate</name>
    </ligand>
</feature>
<dbReference type="InterPro" id="IPR015422">
    <property type="entry name" value="PyrdxlP-dep_Trfase_small"/>
</dbReference>
<evidence type="ECO:0000256" key="5">
    <source>
        <dbReference type="ARBA" id="ARBA00022576"/>
    </source>
</evidence>
<reference evidence="11 12" key="1">
    <citation type="journal article" date="2010" name="Stand. Genomic Sci.">
        <title>Complete genome sequence of Spirochaeta smaragdinae type strain (SEBR 4228).</title>
        <authorList>
            <person name="Mavromatis K."/>
            <person name="Yasawong M."/>
            <person name="Chertkov O."/>
            <person name="Lapidus A."/>
            <person name="Lucas S."/>
            <person name="Nolan M."/>
            <person name="Del Rio T.G."/>
            <person name="Tice H."/>
            <person name="Cheng J.F."/>
            <person name="Pitluck S."/>
            <person name="Liolios K."/>
            <person name="Ivanova N."/>
            <person name="Tapia R."/>
            <person name="Han C."/>
            <person name="Bruce D."/>
            <person name="Goodwin L."/>
            <person name="Pati A."/>
            <person name="Chen A."/>
            <person name="Palaniappan K."/>
            <person name="Land M."/>
            <person name="Hauser L."/>
            <person name="Chang Y.J."/>
            <person name="Jeffries C.D."/>
            <person name="Detter J.C."/>
            <person name="Rohde M."/>
            <person name="Brambilla E."/>
            <person name="Spring S."/>
            <person name="Goker M."/>
            <person name="Sikorski J."/>
            <person name="Woyke T."/>
            <person name="Bristow J."/>
            <person name="Eisen J.A."/>
            <person name="Markowitz V."/>
            <person name="Hugenholtz P."/>
            <person name="Klenk H.P."/>
            <person name="Kyrpides N.C."/>
        </authorList>
    </citation>
    <scope>NUCLEOTIDE SEQUENCE [LARGE SCALE GENOMIC DNA]</scope>
    <source>
        <strain evidence="12">DSM 11293 / JCM 15392 / SEBR 4228</strain>
    </source>
</reference>
<feature type="binding site" evidence="9">
    <location>
        <position position="290"/>
    </location>
    <ligand>
        <name>pyridoxal 5'-phosphate</name>
        <dbReference type="ChEBI" id="CHEBI:597326"/>
    </ligand>
</feature>
<dbReference type="EMBL" id="CP002116">
    <property type="protein sequence ID" value="ADK80588.1"/>
    <property type="molecule type" value="Genomic_DNA"/>
</dbReference>
<comment type="subunit">
    <text evidence="9">Homodimer.</text>
</comment>
<evidence type="ECO:0000259" key="10">
    <source>
        <dbReference type="Pfam" id="PF00155"/>
    </source>
</evidence>
<protein>
    <recommendedName>
        <fullName evidence="4 9">LL-diaminopimelate aminotransferase</fullName>
        <shortName evidence="9">DAP-AT</shortName>
        <shortName evidence="9">DAP-aminotransferase</shortName>
        <shortName evidence="9">LL-DAP-aminotransferase</shortName>
        <ecNumber evidence="3 9">2.6.1.83</ecNumber>
    </recommendedName>
</protein>
<dbReference type="AlphaFoldDB" id="E1R553"/>
<dbReference type="HOGENOM" id="CLU_051433_0_0_12"/>
<dbReference type="eggNOG" id="COG0436">
    <property type="taxonomic scope" value="Bacteria"/>
</dbReference>
<dbReference type="InterPro" id="IPR004839">
    <property type="entry name" value="Aminotransferase_I/II_large"/>
</dbReference>
<dbReference type="PANTHER" id="PTHR43144">
    <property type="entry name" value="AMINOTRANSFERASE"/>
    <property type="match status" value="1"/>
</dbReference>